<dbReference type="EMBL" id="UGHR01000001">
    <property type="protein sequence ID" value="STQ90693.1"/>
    <property type="molecule type" value="Genomic_DNA"/>
</dbReference>
<name>A0A377Q6Z5_9NEIS</name>
<dbReference type="Proteomes" id="UP000295794">
    <property type="component" value="Unassembled WGS sequence"/>
</dbReference>
<evidence type="ECO:0000313" key="2">
    <source>
        <dbReference type="EMBL" id="TCU89323.1"/>
    </source>
</evidence>
<accession>A0A377Q6Z5</accession>
<dbReference type="Proteomes" id="UP000255108">
    <property type="component" value="Unassembled WGS sequence"/>
</dbReference>
<dbReference type="EMBL" id="SMBT01000002">
    <property type="protein sequence ID" value="TCU89323.1"/>
    <property type="molecule type" value="Genomic_DNA"/>
</dbReference>
<evidence type="ECO:0000313" key="3">
    <source>
        <dbReference type="Proteomes" id="UP000255108"/>
    </source>
</evidence>
<sequence>MNQTHITEFFDLIADGGLEQNDIMAMSAEVLKAEKDADAYLANDKESAYQAHFAIPLWEWVMIEQLEDGLIFRGKQADALYAQIEDAFGEGELDLAAATLKTLSNAEALALIQKELAPAYTLVNFSKPLNDELQIVLIRSNKLDRFLALCKTLELCAAPSCL</sequence>
<evidence type="ECO:0000313" key="4">
    <source>
        <dbReference type="Proteomes" id="UP000295794"/>
    </source>
</evidence>
<evidence type="ECO:0000313" key="1">
    <source>
        <dbReference type="EMBL" id="STQ90693.1"/>
    </source>
</evidence>
<reference evidence="1 3" key="1">
    <citation type="submission" date="2018-06" db="EMBL/GenBank/DDBJ databases">
        <authorList>
            <consortium name="Pathogen Informatics"/>
            <person name="Doyle S."/>
        </authorList>
    </citation>
    <scope>NUCLEOTIDE SEQUENCE [LARGE SCALE GENOMIC DNA]</scope>
    <source>
        <strain evidence="1 3">NCTC11159</strain>
    </source>
</reference>
<keyword evidence="4" id="KW-1185">Reference proteome</keyword>
<dbReference type="AlphaFoldDB" id="A0A377Q6Z5"/>
<gene>
    <name evidence="2" type="ORF">EV682_102235</name>
    <name evidence="1" type="ORF">NCTC11159_01760</name>
</gene>
<proteinExistence type="predicted"/>
<dbReference type="OrthoDB" id="8591244at2"/>
<organism evidence="1 3">
    <name type="scientific">Iodobacter fluviatilis</name>
    <dbReference type="NCBI Taxonomy" id="537"/>
    <lineage>
        <taxon>Bacteria</taxon>
        <taxon>Pseudomonadati</taxon>
        <taxon>Pseudomonadota</taxon>
        <taxon>Betaproteobacteria</taxon>
        <taxon>Neisseriales</taxon>
        <taxon>Chitinibacteraceae</taxon>
        <taxon>Iodobacter</taxon>
    </lineage>
</organism>
<reference evidence="2 4" key="2">
    <citation type="submission" date="2019-03" db="EMBL/GenBank/DDBJ databases">
        <title>Genomic Encyclopedia of Type Strains, Phase IV (KMG-IV): sequencing the most valuable type-strain genomes for metagenomic binning, comparative biology and taxonomic classification.</title>
        <authorList>
            <person name="Goeker M."/>
        </authorList>
    </citation>
    <scope>NUCLEOTIDE SEQUENCE [LARGE SCALE GENOMIC DNA]</scope>
    <source>
        <strain evidence="2 4">DSM 3764</strain>
    </source>
</reference>
<protein>
    <submittedName>
        <fullName evidence="1">Uncharacterized protein</fullName>
    </submittedName>
</protein>
<dbReference type="RefSeq" id="WP_115226977.1">
    <property type="nucleotide sequence ID" value="NZ_CAWOLO010000002.1"/>
</dbReference>